<dbReference type="Pfam" id="PF05975">
    <property type="entry name" value="EcsB"/>
    <property type="match status" value="1"/>
</dbReference>
<dbReference type="AlphaFoldDB" id="A0A0M0GQU5"/>
<evidence type="ECO:0000256" key="1">
    <source>
        <dbReference type="SAM" id="Phobius"/>
    </source>
</evidence>
<evidence type="ECO:0008006" key="4">
    <source>
        <dbReference type="Google" id="ProtNLM"/>
    </source>
</evidence>
<proteinExistence type="predicted"/>
<dbReference type="STRING" id="189381.GCA_900166615_03243"/>
<organism evidence="2 3">
    <name type="scientific">Rossellomorea marisflavi</name>
    <dbReference type="NCBI Taxonomy" id="189381"/>
    <lineage>
        <taxon>Bacteria</taxon>
        <taxon>Bacillati</taxon>
        <taxon>Bacillota</taxon>
        <taxon>Bacilli</taxon>
        <taxon>Bacillales</taxon>
        <taxon>Bacillaceae</taxon>
        <taxon>Rossellomorea</taxon>
    </lineage>
</organism>
<feature type="transmembrane region" description="Helical" evidence="1">
    <location>
        <begin position="137"/>
        <end position="155"/>
    </location>
</feature>
<keyword evidence="3" id="KW-1185">Reference proteome</keyword>
<name>A0A0M0GQU5_9BACI</name>
<feature type="transmembrane region" description="Helical" evidence="1">
    <location>
        <begin position="188"/>
        <end position="206"/>
    </location>
</feature>
<gene>
    <name evidence="2" type="ORF">AF331_05210</name>
</gene>
<keyword evidence="1" id="KW-1133">Transmembrane helix</keyword>
<dbReference type="EMBL" id="LGUE01000001">
    <property type="protein sequence ID" value="KON91877.1"/>
    <property type="molecule type" value="Genomic_DNA"/>
</dbReference>
<feature type="transmembrane region" description="Helical" evidence="1">
    <location>
        <begin position="61"/>
        <end position="83"/>
    </location>
</feature>
<dbReference type="PATRIC" id="fig|189381.12.peg.1174"/>
<evidence type="ECO:0000313" key="3">
    <source>
        <dbReference type="Proteomes" id="UP000037405"/>
    </source>
</evidence>
<comment type="caution">
    <text evidence="2">The sequence shown here is derived from an EMBL/GenBank/DDBJ whole genome shotgun (WGS) entry which is preliminary data.</text>
</comment>
<dbReference type="GO" id="GO:0016020">
    <property type="term" value="C:membrane"/>
    <property type="evidence" value="ECO:0007669"/>
    <property type="project" value="InterPro"/>
</dbReference>
<keyword evidence="1" id="KW-0812">Transmembrane</keyword>
<dbReference type="Proteomes" id="UP000037405">
    <property type="component" value="Unassembled WGS sequence"/>
</dbReference>
<accession>A0A0M0GQU5</accession>
<reference evidence="3" key="1">
    <citation type="submission" date="2015-07" db="EMBL/GenBank/DDBJ databases">
        <title>Fjat-14235 jcm11544.</title>
        <authorList>
            <person name="Liu B."/>
            <person name="Wang J."/>
            <person name="Zhu Y."/>
            <person name="Liu G."/>
            <person name="Chen Q."/>
            <person name="Chen Z."/>
            <person name="Lan J."/>
            <person name="Che J."/>
            <person name="Ge C."/>
            <person name="Shi H."/>
            <person name="Pan Z."/>
            <person name="Liu X."/>
        </authorList>
    </citation>
    <scope>NUCLEOTIDE SEQUENCE [LARGE SCALE GENOMIC DNA]</scope>
    <source>
        <strain evidence="3">JCM 11544</strain>
    </source>
</reference>
<feature type="transmembrane region" description="Helical" evidence="1">
    <location>
        <begin position="104"/>
        <end position="131"/>
    </location>
</feature>
<feature type="transmembrane region" description="Helical" evidence="1">
    <location>
        <begin position="21"/>
        <end position="46"/>
    </location>
</feature>
<keyword evidence="1" id="KW-0472">Membrane</keyword>
<protein>
    <recommendedName>
        <fullName evidence="4">ABC transporter permease</fullName>
    </recommendedName>
</protein>
<dbReference type="InterPro" id="IPR010288">
    <property type="entry name" value="EcsB_ABC"/>
</dbReference>
<sequence length="379" mass="43836">MVVWPIFRHRFKDEWRQKWKVIRSVIDWTIALYLVVPLAFMAPFFYRDWWTETESYWASGIPVWILLSMLGFMTLGGNIRTYVLEPDLLFLIEKKKQVIGLKRLGLMVTLGQILMSLILPIALSLPIFLNIYNERPLTIAVIFILFVLLKWSVLLMKKYIAGKWSRGALMLLMVAVFVLVSTDADSPIYGFVALLVLLSTVMGYFVQGVKSTGDFLSEVETEQSERNQYVNLVYSLSSQIEKEKGGKRGRPLILFRSSSRLFRERTAENGILELCLKAFLRNGTFFRTYIQMISITTAGILFLPLLLKWLLFGGILIFMTFWLHTIFKKLMGNRFFEVAPFDQEAEYAAANRFGKWLGTPVLIWTGTITIISTIWSVYF</sequence>
<evidence type="ECO:0000313" key="2">
    <source>
        <dbReference type="EMBL" id="KON91877.1"/>
    </source>
</evidence>
<feature type="transmembrane region" description="Helical" evidence="1">
    <location>
        <begin position="361"/>
        <end position="378"/>
    </location>
</feature>
<feature type="transmembrane region" description="Helical" evidence="1">
    <location>
        <begin position="167"/>
        <end position="182"/>
    </location>
</feature>
<feature type="transmembrane region" description="Helical" evidence="1">
    <location>
        <begin position="309"/>
        <end position="327"/>
    </location>
</feature>